<protein>
    <submittedName>
        <fullName evidence="1">Uncharacterized protein</fullName>
    </submittedName>
</protein>
<sequence length="78" mass="8495">MSSSLSILVKVALVGFFMSLPGVFADCAFPYTISACSRNDGVFIKLNLCRYGPGFHQFCCKTDPLIYKNGGADCRSDE</sequence>
<reference evidence="2" key="2">
    <citation type="journal article" date="2018" name="Mol. Plant Microbe Interact.">
        <title>Genome sequence resources for the wheat stripe rust pathogen (Puccinia striiformis f. sp. tritici) and the barley stripe rust pathogen (Puccinia striiformis f. sp. hordei).</title>
        <authorList>
            <person name="Xia C."/>
            <person name="Wang M."/>
            <person name="Yin C."/>
            <person name="Cornejo O.E."/>
            <person name="Hulbert S.H."/>
            <person name="Chen X."/>
        </authorList>
    </citation>
    <scope>NUCLEOTIDE SEQUENCE [LARGE SCALE GENOMIC DNA]</scope>
    <source>
        <strain evidence="2">93-210</strain>
    </source>
</reference>
<accession>A0ACC0DNU8</accession>
<comment type="caution">
    <text evidence="1">The sequence shown here is derived from an EMBL/GenBank/DDBJ whole genome shotgun (WGS) entry which is preliminary data.</text>
</comment>
<reference evidence="2" key="1">
    <citation type="journal article" date="2018" name="BMC Genomics">
        <title>Genomic insights into host adaptation between the wheat stripe rust pathogen (Puccinia striiformis f. sp. tritici) and the barley stripe rust pathogen (Puccinia striiformis f. sp. hordei).</title>
        <authorList>
            <person name="Xia C."/>
            <person name="Wang M."/>
            <person name="Yin C."/>
            <person name="Cornejo O.E."/>
            <person name="Hulbert S.H."/>
            <person name="Chen X."/>
        </authorList>
    </citation>
    <scope>NUCLEOTIDE SEQUENCE [LARGE SCALE GENOMIC DNA]</scope>
    <source>
        <strain evidence="2">93-210</strain>
    </source>
</reference>
<name>A0ACC0DNU8_9BASI</name>
<reference evidence="1 2" key="3">
    <citation type="journal article" date="2022" name="Microbiol. Spectr.">
        <title>Folding features and dynamics of 3D genome architecture in plant fungal pathogens.</title>
        <authorList>
            <person name="Xia C."/>
        </authorList>
    </citation>
    <scope>NUCLEOTIDE SEQUENCE [LARGE SCALE GENOMIC DNA]</scope>
    <source>
        <strain evidence="1 2">93-210</strain>
    </source>
</reference>
<evidence type="ECO:0000313" key="2">
    <source>
        <dbReference type="Proteomes" id="UP001060170"/>
    </source>
</evidence>
<evidence type="ECO:0000313" key="1">
    <source>
        <dbReference type="EMBL" id="KAI7935671.1"/>
    </source>
</evidence>
<gene>
    <name evidence="1" type="ORF">MJO28_016542</name>
</gene>
<dbReference type="EMBL" id="CM045882">
    <property type="protein sequence ID" value="KAI7935671.1"/>
    <property type="molecule type" value="Genomic_DNA"/>
</dbReference>
<organism evidence="1 2">
    <name type="scientific">Puccinia striiformis f. sp. tritici</name>
    <dbReference type="NCBI Taxonomy" id="168172"/>
    <lineage>
        <taxon>Eukaryota</taxon>
        <taxon>Fungi</taxon>
        <taxon>Dikarya</taxon>
        <taxon>Basidiomycota</taxon>
        <taxon>Pucciniomycotina</taxon>
        <taxon>Pucciniomycetes</taxon>
        <taxon>Pucciniales</taxon>
        <taxon>Pucciniaceae</taxon>
        <taxon>Puccinia</taxon>
    </lineage>
</organism>
<keyword evidence="2" id="KW-1185">Reference proteome</keyword>
<proteinExistence type="predicted"/>
<dbReference type="Proteomes" id="UP001060170">
    <property type="component" value="Chromosome 18"/>
</dbReference>